<comment type="caution">
    <text evidence="2">The sequence shown here is derived from an EMBL/GenBank/DDBJ whole genome shotgun (WGS) entry which is preliminary data.</text>
</comment>
<organism evidence="2 3">
    <name type="scientific">Candidatus Woesebacteria bacterium GW2011_GWB1_43_14</name>
    <dbReference type="NCBI Taxonomy" id="1618578"/>
    <lineage>
        <taxon>Bacteria</taxon>
        <taxon>Candidatus Woeseibacteriota</taxon>
    </lineage>
</organism>
<gene>
    <name evidence="2" type="ORF">UV74_C0001G0092</name>
</gene>
<dbReference type="AlphaFoldDB" id="A0A0G1DN34"/>
<protein>
    <submittedName>
        <fullName evidence="2">Uncharacterized protein</fullName>
    </submittedName>
</protein>
<proteinExistence type="predicted"/>
<reference evidence="2 3" key="1">
    <citation type="journal article" date="2015" name="Nature">
        <title>rRNA introns, odd ribosomes, and small enigmatic genomes across a large radiation of phyla.</title>
        <authorList>
            <person name="Brown C.T."/>
            <person name="Hug L.A."/>
            <person name="Thomas B.C."/>
            <person name="Sharon I."/>
            <person name="Castelle C.J."/>
            <person name="Singh A."/>
            <person name="Wilkins M.J."/>
            <person name="Williams K.H."/>
            <person name="Banfield J.F."/>
        </authorList>
    </citation>
    <scope>NUCLEOTIDE SEQUENCE [LARGE SCALE GENOMIC DNA]</scope>
</reference>
<keyword evidence="1" id="KW-0472">Membrane</keyword>
<accession>A0A0G1DN34</accession>
<dbReference type="InterPro" id="IPR043993">
    <property type="entry name" value="T4SS_pilin"/>
</dbReference>
<sequence>MNEDILDRIEEGGLGTNFRFLGASGTIGAIISRAIPIIFFVAGIFLLIYLIYGGISMMTSGGDPKKAAGAKAILTNGAIGFTIIFLAYWIVQIIALVLGLEPILTIF</sequence>
<keyword evidence="1" id="KW-0812">Transmembrane</keyword>
<evidence type="ECO:0000313" key="2">
    <source>
        <dbReference type="EMBL" id="KKS98982.1"/>
    </source>
</evidence>
<feature type="transmembrane region" description="Helical" evidence="1">
    <location>
        <begin position="73"/>
        <end position="98"/>
    </location>
</feature>
<evidence type="ECO:0000256" key="1">
    <source>
        <dbReference type="SAM" id="Phobius"/>
    </source>
</evidence>
<evidence type="ECO:0000313" key="3">
    <source>
        <dbReference type="Proteomes" id="UP000034090"/>
    </source>
</evidence>
<keyword evidence="1" id="KW-1133">Transmembrane helix</keyword>
<dbReference type="STRING" id="1618578.UV74_C0001G0092"/>
<dbReference type="EMBL" id="LCFQ01000001">
    <property type="protein sequence ID" value="KKS98982.1"/>
    <property type="molecule type" value="Genomic_DNA"/>
</dbReference>
<feature type="transmembrane region" description="Helical" evidence="1">
    <location>
        <begin position="30"/>
        <end position="52"/>
    </location>
</feature>
<name>A0A0G1DN34_9BACT</name>
<dbReference type="Pfam" id="PF18895">
    <property type="entry name" value="T4SS_pilin"/>
    <property type="match status" value="1"/>
</dbReference>
<dbReference type="Proteomes" id="UP000034090">
    <property type="component" value="Unassembled WGS sequence"/>
</dbReference>